<dbReference type="EMBL" id="KN714667">
    <property type="protein sequence ID" value="KUI53117.1"/>
    <property type="molecule type" value="Genomic_DNA"/>
</dbReference>
<evidence type="ECO:0000313" key="3">
    <source>
        <dbReference type="Proteomes" id="UP000078576"/>
    </source>
</evidence>
<organism evidence="2 3">
    <name type="scientific">Cytospora mali</name>
    <name type="common">Apple Valsa canker fungus</name>
    <name type="synonym">Valsa mali</name>
    <dbReference type="NCBI Taxonomy" id="578113"/>
    <lineage>
        <taxon>Eukaryota</taxon>
        <taxon>Fungi</taxon>
        <taxon>Dikarya</taxon>
        <taxon>Ascomycota</taxon>
        <taxon>Pezizomycotina</taxon>
        <taxon>Sordariomycetes</taxon>
        <taxon>Sordariomycetidae</taxon>
        <taxon>Diaporthales</taxon>
        <taxon>Cytosporaceae</taxon>
        <taxon>Cytospora</taxon>
    </lineage>
</organism>
<dbReference type="Proteomes" id="UP000078576">
    <property type="component" value="Unassembled WGS sequence"/>
</dbReference>
<dbReference type="Gene3D" id="1.20.58.340">
    <property type="entry name" value="Magnesium transport protein CorA, transmembrane region"/>
    <property type="match status" value="1"/>
</dbReference>
<dbReference type="AlphaFoldDB" id="A0A194UN79"/>
<evidence type="ECO:0000256" key="1">
    <source>
        <dbReference type="SAM" id="Phobius"/>
    </source>
</evidence>
<accession>A0A194UN79</accession>
<proteinExistence type="predicted"/>
<protein>
    <recommendedName>
        <fullName evidence="4">Magnesium transport protein CorA</fullName>
    </recommendedName>
</protein>
<dbReference type="STRING" id="694573.A0A194UN79"/>
<keyword evidence="1" id="KW-0472">Membrane</keyword>
<keyword evidence="1" id="KW-1133">Transmembrane helix</keyword>
<dbReference type="OrthoDB" id="5428055at2759"/>
<reference evidence="3" key="1">
    <citation type="submission" date="2014-12" db="EMBL/GenBank/DDBJ databases">
        <title>Genome Sequence of Valsa Canker Pathogens Uncovers a Specific Adaption of Colonization on Woody Bark.</title>
        <authorList>
            <person name="Yin Z."/>
            <person name="Liu H."/>
            <person name="Gao X."/>
            <person name="Li Z."/>
            <person name="Song N."/>
            <person name="Ke X."/>
            <person name="Dai Q."/>
            <person name="Wu Y."/>
            <person name="Sun Y."/>
            <person name="Xu J.-R."/>
            <person name="Kang Z.K."/>
            <person name="Wang L."/>
            <person name="Huang L."/>
        </authorList>
    </citation>
    <scope>NUCLEOTIDE SEQUENCE [LARGE SCALE GENOMIC DNA]</scope>
    <source>
        <strain evidence="3">SXYL134</strain>
    </source>
</reference>
<keyword evidence="1" id="KW-0812">Transmembrane</keyword>
<feature type="transmembrane region" description="Helical" evidence="1">
    <location>
        <begin position="453"/>
        <end position="472"/>
    </location>
</feature>
<evidence type="ECO:0008006" key="4">
    <source>
        <dbReference type="Google" id="ProtNLM"/>
    </source>
</evidence>
<name>A0A194UN79_CYTMA</name>
<gene>
    <name evidence="2" type="ORF">VP1G_00351</name>
</gene>
<evidence type="ECO:0000313" key="2">
    <source>
        <dbReference type="EMBL" id="KUI53117.1"/>
    </source>
</evidence>
<keyword evidence="3" id="KW-1185">Reference proteome</keyword>
<sequence>MARVLMDGGITREGLSDYLADSIQPPDQSSKRLIVIEGLEPRMLEVMGVKFGVPPSFFLGHCDEWTTINVVDRACARDNTVYWRALVPQVRHISTQKLEEQFGPDCYSTWALQAGNVDRWAVELQPDTHRIRFRNIVSYWGIEHPSKGGWTAIVLVDPSHTKLRRVGIGSKNPESPALFDTQNFEVPHKLFSEAIISHESSPSHSMGFEDPPWLVPVIHRNHCSALFDEIKHFYASGASRSNYNDPFSATEYIRNFVRSAWDECIWRLESVLHDDILDDHGSHGIASVSGEKEVKKFQKLMEETFSIGDSKQHVREIVRAFHYDDYIYRKHRLEPSRGSGEQGVRYALDSSEWEALNWAHLHGKLERVEQNIRDHMERYSQRAALMQMVEAAKQTDEANKLTAQGLKQTDASNRMARSSGQLTKIATVIVPCSFVASIFSMGDEFAAGKSLFFVYWVISMPITLVLLLWVMYGDRVTDAWKDAKAEEFSKAGRRAPKRAVWRAFMLRLGYTQLIPSHSLWEPGRKVR</sequence>